<comment type="caution">
    <text evidence="1">The sequence shown here is derived from an EMBL/GenBank/DDBJ whole genome shotgun (WGS) entry which is preliminary data.</text>
</comment>
<dbReference type="AlphaFoldDB" id="A0A7W6B8T6"/>
<evidence type="ECO:0000313" key="1">
    <source>
        <dbReference type="EMBL" id="MBB3917725.1"/>
    </source>
</evidence>
<accession>A0A7W6B8T6</accession>
<dbReference type="RefSeq" id="WP_183605004.1">
    <property type="nucleotide sequence ID" value="NZ_JACIDG010000014.1"/>
</dbReference>
<gene>
    <name evidence="1" type="ORF">GGQ65_005044</name>
</gene>
<name>A0A7W6B8T6_9HYPH</name>
<dbReference type="Proteomes" id="UP000545490">
    <property type="component" value="Unassembled WGS sequence"/>
</dbReference>
<sequence>MKKEQDTRSITIVRVGKITTSMILGVVCSSCGVPRFDVPQNPAGQPTVKTIVERLQCELRQLVQDDKPDLVPSFHAPYLLNNDYTVDAALSLEVNETGGLMPSLDFINPYITAGHSLTWGVNGTFSRSRTQDFTENMHFSMRDIYLSWKQGSDAYLCPSEVKTNLAGKLGLSDFVAMAAATTDVINKESDKGPFGGTIKFIITKNISGAGPTWTLTRFKGPGNLVTASQIYTDSITIAFAPGPNAGHSMYEKPGKAKPIPKTNIATPSTRQNSAQFLQQLLNNNINSKLDDIYNKLQQ</sequence>
<dbReference type="EMBL" id="JACIDG010000014">
    <property type="protein sequence ID" value="MBB3917725.1"/>
    <property type="molecule type" value="Genomic_DNA"/>
</dbReference>
<proteinExistence type="predicted"/>
<evidence type="ECO:0000313" key="2">
    <source>
        <dbReference type="Proteomes" id="UP000545490"/>
    </source>
</evidence>
<protein>
    <submittedName>
        <fullName evidence="1">Uncharacterized protein</fullName>
    </submittedName>
</protein>
<reference evidence="1 2" key="1">
    <citation type="submission" date="2020-08" db="EMBL/GenBank/DDBJ databases">
        <title>Genomic Encyclopedia of Type Strains, Phase IV (KMG-IV): sequencing the most valuable type-strain genomes for metagenomic binning, comparative biology and taxonomic classification.</title>
        <authorList>
            <person name="Goeker M."/>
        </authorList>
    </citation>
    <scope>NUCLEOTIDE SEQUENCE [LARGE SCALE GENOMIC DNA]</scope>
    <source>
        <strain evidence="1 2">DSM 19331</strain>
    </source>
</reference>
<organism evidence="1 2">
    <name type="scientific">Rhizobium fabae</name>
    <dbReference type="NCBI Taxonomy" id="573179"/>
    <lineage>
        <taxon>Bacteria</taxon>
        <taxon>Pseudomonadati</taxon>
        <taxon>Pseudomonadota</taxon>
        <taxon>Alphaproteobacteria</taxon>
        <taxon>Hyphomicrobiales</taxon>
        <taxon>Rhizobiaceae</taxon>
        <taxon>Rhizobium/Agrobacterium group</taxon>
        <taxon>Rhizobium</taxon>
    </lineage>
</organism>